<organism evidence="10 11">
    <name type="scientific">Treponema rectale</name>
    <dbReference type="NCBI Taxonomy" id="744512"/>
    <lineage>
        <taxon>Bacteria</taxon>
        <taxon>Pseudomonadati</taxon>
        <taxon>Spirochaetota</taxon>
        <taxon>Spirochaetia</taxon>
        <taxon>Spirochaetales</taxon>
        <taxon>Treponemataceae</taxon>
        <taxon>Treponema</taxon>
    </lineage>
</organism>
<dbReference type="InterPro" id="IPR010208">
    <property type="entry name" value="Ion_transpt_RnfC/RsxC"/>
</dbReference>
<evidence type="ECO:0000256" key="3">
    <source>
        <dbReference type="ARBA" id="ARBA00022723"/>
    </source>
</evidence>
<evidence type="ECO:0000313" key="10">
    <source>
        <dbReference type="EMBL" id="MBB5219500.1"/>
    </source>
</evidence>
<reference evidence="10 11" key="1">
    <citation type="submission" date="2020-08" db="EMBL/GenBank/DDBJ databases">
        <title>Genomic Encyclopedia of Type Strains, Phase IV (KMG-IV): sequencing the most valuable type-strain genomes for metagenomic binning, comparative biology and taxonomic classification.</title>
        <authorList>
            <person name="Goeker M."/>
        </authorList>
    </citation>
    <scope>NUCLEOTIDE SEQUENCE [LARGE SCALE GENOMIC DNA]</scope>
    <source>
        <strain evidence="10 11">DSM 103679</strain>
    </source>
</reference>
<dbReference type="EMBL" id="JACHFR010000003">
    <property type="protein sequence ID" value="MBB5219500.1"/>
    <property type="molecule type" value="Genomic_DNA"/>
</dbReference>
<dbReference type="GO" id="GO:0005886">
    <property type="term" value="C:plasma membrane"/>
    <property type="evidence" value="ECO:0007669"/>
    <property type="project" value="UniProtKB-SubCell"/>
</dbReference>
<keyword evidence="8" id="KW-1003">Cell membrane</keyword>
<dbReference type="InterPro" id="IPR037225">
    <property type="entry name" value="Nuo51_FMN-bd_sf"/>
</dbReference>
<dbReference type="Gene3D" id="3.30.70.20">
    <property type="match status" value="1"/>
</dbReference>
<dbReference type="GO" id="GO:0009055">
    <property type="term" value="F:electron transfer activity"/>
    <property type="evidence" value="ECO:0007669"/>
    <property type="project" value="InterPro"/>
</dbReference>
<comment type="function">
    <text evidence="8">Part of a membrane-bound complex that couples electron transfer with translocation of ions across the membrane.</text>
</comment>
<gene>
    <name evidence="8" type="primary">rnfC</name>
    <name evidence="10" type="ORF">HNP77_001882</name>
</gene>
<feature type="binding site" evidence="8">
    <location>
        <position position="365"/>
    </location>
    <ligand>
        <name>[4Fe-4S] cluster</name>
        <dbReference type="ChEBI" id="CHEBI:49883"/>
        <label>1</label>
    </ligand>
</feature>
<evidence type="ECO:0000313" key="11">
    <source>
        <dbReference type="Proteomes" id="UP000578697"/>
    </source>
</evidence>
<comment type="subcellular location">
    <subcellularLocation>
        <location evidence="8">Cell membrane</location>
        <topology evidence="8">Peripheral membrane protein</topology>
    </subcellularLocation>
</comment>
<dbReference type="RefSeq" id="WP_184652929.1">
    <property type="nucleotide sequence ID" value="NZ_JACHFR010000003.1"/>
</dbReference>
<comment type="caution">
    <text evidence="10">The sequence shown here is derived from an EMBL/GenBank/DDBJ whole genome shotgun (WGS) entry which is preliminary data.</text>
</comment>
<evidence type="ECO:0000256" key="1">
    <source>
        <dbReference type="ARBA" id="ARBA00022448"/>
    </source>
</evidence>
<dbReference type="GO" id="GO:0046872">
    <property type="term" value="F:metal ion binding"/>
    <property type="evidence" value="ECO:0007669"/>
    <property type="project" value="UniProtKB-KW"/>
</dbReference>
<keyword evidence="11" id="KW-1185">Reference proteome</keyword>
<dbReference type="NCBIfam" id="NF003454">
    <property type="entry name" value="PRK05035.1"/>
    <property type="match status" value="1"/>
</dbReference>
<keyword evidence="8" id="KW-1278">Translocase</keyword>
<keyword evidence="8" id="KW-0472">Membrane</keyword>
<sequence length="438" mass="47047">MKMHTFKGGIHPQEMKELSNRCAITPFFPSSKTVTIPVTMGGAPNTPLVKPGDSVSRGQIIADGDRPMNCPVHSSVSGKVKKIQNCLVTGNMQVPCIIIEADEENRTSFMEPLDPFTCEPEKALERIRNAGIVGMGGASFPAHIKLNPPADKEILYVLVNAAECEPYLTCDERTLQETPEKVIDGLAIILRLTGAAGIIALEDNKAYIKPLLEKEIEAKGYGDDINICIVKTKYPQGSEKFIVESCLGVEIPSGKLPADAGCIISNVGTVCAISDAFRLGMPLIERALTISGGAVKTPCNVRVPIGTLVSEIAADNVSEDCVKIISGGPMMGFAMSSMDFPVAKGTSGVTFLTEKETFLTNENQCISCGRCVSTCAMHLSPVLIVRELDAGNIDKAKRFGLMDCIECGCCAFVCPANIRLVQRFRLGKAIVRSQMVKK</sequence>
<dbReference type="GO" id="GO:0051539">
    <property type="term" value="F:4 iron, 4 sulfur cluster binding"/>
    <property type="evidence" value="ECO:0007669"/>
    <property type="project" value="UniProtKB-KW"/>
</dbReference>
<dbReference type="Gene3D" id="3.40.50.11540">
    <property type="entry name" value="NADH-ubiquinone oxidoreductase 51kDa subunit"/>
    <property type="match status" value="1"/>
</dbReference>
<dbReference type="InterPro" id="IPR011538">
    <property type="entry name" value="Nuo51_FMN-bd"/>
</dbReference>
<feature type="binding site" evidence="8">
    <location>
        <position position="368"/>
    </location>
    <ligand>
        <name>[4Fe-4S] cluster</name>
        <dbReference type="ChEBI" id="CHEBI:49883"/>
        <label>1</label>
    </ligand>
</feature>
<evidence type="ECO:0000256" key="5">
    <source>
        <dbReference type="ARBA" id="ARBA00022982"/>
    </source>
</evidence>
<name>A0A840SFI0_9SPIR</name>
<dbReference type="EC" id="7.-.-.-" evidence="8"/>
<evidence type="ECO:0000256" key="4">
    <source>
        <dbReference type="ARBA" id="ARBA00022737"/>
    </source>
</evidence>
<evidence type="ECO:0000256" key="7">
    <source>
        <dbReference type="ARBA" id="ARBA00023014"/>
    </source>
</evidence>
<keyword evidence="4 8" id="KW-0677">Repeat</keyword>
<dbReference type="InterPro" id="IPR017900">
    <property type="entry name" value="4Fe4S_Fe_S_CS"/>
</dbReference>
<dbReference type="InterPro" id="IPR026902">
    <property type="entry name" value="RnfC_N"/>
</dbReference>
<feature type="domain" description="4Fe-4S ferredoxin-type" evidence="9">
    <location>
        <begin position="356"/>
        <end position="375"/>
    </location>
</feature>
<proteinExistence type="inferred from homology"/>
<keyword evidence="5 8" id="KW-0249">Electron transport</keyword>
<feature type="binding site" evidence="8">
    <location>
        <position position="371"/>
    </location>
    <ligand>
        <name>[4Fe-4S] cluster</name>
        <dbReference type="ChEBI" id="CHEBI:49883"/>
        <label>1</label>
    </ligand>
</feature>
<comment type="cofactor">
    <cofactor evidence="8">
        <name>[4Fe-4S] cluster</name>
        <dbReference type="ChEBI" id="CHEBI:49883"/>
    </cofactor>
    <text evidence="8">Binds 2 [4Fe-4S] clusters per subunit.</text>
</comment>
<dbReference type="PROSITE" id="PS00198">
    <property type="entry name" value="4FE4S_FER_1"/>
    <property type="match status" value="1"/>
</dbReference>
<comment type="subunit">
    <text evidence="8">The complex is composed of six subunits: RnfA, RnfB, RnfC, RnfD, RnfE and RnfG.</text>
</comment>
<dbReference type="Pfam" id="PF12838">
    <property type="entry name" value="Fer4_7"/>
    <property type="match status" value="1"/>
</dbReference>
<dbReference type="SUPFAM" id="SSF46548">
    <property type="entry name" value="alpha-helical ferredoxin"/>
    <property type="match status" value="1"/>
</dbReference>
<protein>
    <recommendedName>
        <fullName evidence="8">Ion-translocating oxidoreductase complex subunit C</fullName>
        <ecNumber evidence="8">7.-.-.-</ecNumber>
    </recommendedName>
    <alternativeName>
        <fullName evidence="8">Rnf electron transport complex subunit C</fullName>
    </alternativeName>
</protein>
<dbReference type="Proteomes" id="UP000578697">
    <property type="component" value="Unassembled WGS sequence"/>
</dbReference>
<feature type="binding site" evidence="8">
    <location>
        <position position="404"/>
    </location>
    <ligand>
        <name>[4Fe-4S] cluster</name>
        <dbReference type="ChEBI" id="CHEBI:49883"/>
        <label>2</label>
    </ligand>
</feature>
<keyword evidence="7 8" id="KW-0411">Iron-sulfur</keyword>
<feature type="binding site" evidence="8">
    <location>
        <position position="410"/>
    </location>
    <ligand>
        <name>[4Fe-4S] cluster</name>
        <dbReference type="ChEBI" id="CHEBI:49883"/>
        <label>2</label>
    </ligand>
</feature>
<dbReference type="Pfam" id="PF13375">
    <property type="entry name" value="RnfC_N"/>
    <property type="match status" value="1"/>
</dbReference>
<dbReference type="InterPro" id="IPR017896">
    <property type="entry name" value="4Fe4S_Fe-S-bd"/>
</dbReference>
<evidence type="ECO:0000256" key="6">
    <source>
        <dbReference type="ARBA" id="ARBA00023004"/>
    </source>
</evidence>
<dbReference type="NCBIfam" id="TIGR01945">
    <property type="entry name" value="rnfC"/>
    <property type="match status" value="1"/>
</dbReference>
<evidence type="ECO:0000256" key="8">
    <source>
        <dbReference type="HAMAP-Rule" id="MF_00461"/>
    </source>
</evidence>
<feature type="domain" description="4Fe-4S ferredoxin-type" evidence="9">
    <location>
        <begin position="395"/>
        <end position="424"/>
    </location>
</feature>
<keyword evidence="3 8" id="KW-0479">Metal-binding</keyword>
<accession>A0A840SFI0</accession>
<dbReference type="GO" id="GO:0022900">
    <property type="term" value="P:electron transport chain"/>
    <property type="evidence" value="ECO:0007669"/>
    <property type="project" value="UniProtKB-UniRule"/>
</dbReference>
<evidence type="ECO:0000256" key="2">
    <source>
        <dbReference type="ARBA" id="ARBA00022485"/>
    </source>
</evidence>
<keyword evidence="6 8" id="KW-0408">Iron</keyword>
<dbReference type="PANTHER" id="PTHR43034:SF2">
    <property type="entry name" value="ION-TRANSLOCATING OXIDOREDUCTASE COMPLEX SUBUNIT C"/>
    <property type="match status" value="1"/>
</dbReference>
<feature type="binding site" evidence="8">
    <location>
        <position position="375"/>
    </location>
    <ligand>
        <name>[4Fe-4S] cluster</name>
        <dbReference type="ChEBI" id="CHEBI:49883"/>
        <label>2</label>
    </ligand>
</feature>
<dbReference type="PANTHER" id="PTHR43034">
    <property type="entry name" value="ION-TRANSLOCATING OXIDOREDUCTASE COMPLEX SUBUNIT C"/>
    <property type="match status" value="1"/>
</dbReference>
<dbReference type="PROSITE" id="PS51379">
    <property type="entry name" value="4FE4S_FER_2"/>
    <property type="match status" value="2"/>
</dbReference>
<keyword evidence="1 8" id="KW-0813">Transport</keyword>
<feature type="binding site" evidence="8">
    <location>
        <position position="414"/>
    </location>
    <ligand>
        <name>[4Fe-4S] cluster</name>
        <dbReference type="ChEBI" id="CHEBI:49883"/>
        <label>1</label>
    </ligand>
</feature>
<dbReference type="HAMAP" id="MF_00461">
    <property type="entry name" value="RsxC_RnfC"/>
    <property type="match status" value="1"/>
</dbReference>
<dbReference type="Pfam" id="PF01512">
    <property type="entry name" value="Complex1_51K"/>
    <property type="match status" value="1"/>
</dbReference>
<feature type="binding site" evidence="8">
    <location>
        <position position="407"/>
    </location>
    <ligand>
        <name>[4Fe-4S] cluster</name>
        <dbReference type="ChEBI" id="CHEBI:49883"/>
        <label>2</label>
    </ligand>
</feature>
<keyword evidence="2 8" id="KW-0004">4Fe-4S</keyword>
<dbReference type="AlphaFoldDB" id="A0A840SFI0"/>
<dbReference type="SUPFAM" id="SSF142019">
    <property type="entry name" value="Nqo1 FMN-binding domain-like"/>
    <property type="match status" value="1"/>
</dbReference>
<comment type="similarity">
    <text evidence="8">Belongs to the 4Fe4S bacterial-type ferredoxin family. RnfC subfamily.</text>
</comment>
<evidence type="ECO:0000259" key="9">
    <source>
        <dbReference type="PROSITE" id="PS51379"/>
    </source>
</evidence>